<dbReference type="InterPro" id="IPR036291">
    <property type="entry name" value="NAD(P)-bd_dom_sf"/>
</dbReference>
<sequence length="274" mass="28094">MIWFITGVSRGLGRDLAKAALARGDIVAGTVRSHAAADAFTALHPTNAVALIADVTDTTAIAAAVAHVEAHHGGIDVLVNNAGFGMVGAIEETSLAQVRDLFETNVFGTIAVIQAVLPAMRARRAGHIVTITSVSGWAPWAGTGIYGASKFAVECIGRTLAQELAGLGIRVTNVAPGGLRTDFAGPSLRLADARIEAYDATAHQAERTLAAHAGTEPGDPVKAAQAILTLVDSDAPPLRLLLGADALGYAEGEIAAMQADIAAWRPLTLSIAAD</sequence>
<proteinExistence type="inferred from homology"/>
<evidence type="ECO:0000256" key="2">
    <source>
        <dbReference type="ARBA" id="ARBA00023002"/>
    </source>
</evidence>
<dbReference type="PANTHER" id="PTHR43976">
    <property type="entry name" value="SHORT CHAIN DEHYDROGENASE"/>
    <property type="match status" value="1"/>
</dbReference>
<dbReference type="InterPro" id="IPR020904">
    <property type="entry name" value="Sc_DH/Rdtase_CS"/>
</dbReference>
<evidence type="ECO:0000256" key="3">
    <source>
        <dbReference type="RuleBase" id="RU000363"/>
    </source>
</evidence>
<dbReference type="RefSeq" id="WP_380931605.1">
    <property type="nucleotide sequence ID" value="NZ_JBHUGS010000005.1"/>
</dbReference>
<dbReference type="PANTHER" id="PTHR43976:SF16">
    <property type="entry name" value="SHORT-CHAIN DEHYDROGENASE_REDUCTASE FAMILY PROTEIN"/>
    <property type="match status" value="1"/>
</dbReference>
<comment type="caution">
    <text evidence="4">The sequence shown here is derived from an EMBL/GenBank/DDBJ whole genome shotgun (WGS) entry which is preliminary data.</text>
</comment>
<protein>
    <submittedName>
        <fullName evidence="4">Oxidoreductase</fullName>
    </submittedName>
</protein>
<organism evidence="4 5">
    <name type="scientific">Sphingomonas arantia</name>
    <dbReference type="NCBI Taxonomy" id="1460676"/>
    <lineage>
        <taxon>Bacteria</taxon>
        <taxon>Pseudomonadati</taxon>
        <taxon>Pseudomonadota</taxon>
        <taxon>Alphaproteobacteria</taxon>
        <taxon>Sphingomonadales</taxon>
        <taxon>Sphingomonadaceae</taxon>
        <taxon>Sphingomonas</taxon>
    </lineage>
</organism>
<comment type="similarity">
    <text evidence="1 3">Belongs to the short-chain dehydrogenases/reductases (SDR) family.</text>
</comment>
<keyword evidence="5" id="KW-1185">Reference proteome</keyword>
<gene>
    <name evidence="4" type="ORF">ACFSGX_17585</name>
</gene>
<dbReference type="PRINTS" id="PR00080">
    <property type="entry name" value="SDRFAMILY"/>
</dbReference>
<accession>A0ABW4U4R8</accession>
<dbReference type="SUPFAM" id="SSF51735">
    <property type="entry name" value="NAD(P)-binding Rossmann-fold domains"/>
    <property type="match status" value="1"/>
</dbReference>
<dbReference type="InterPro" id="IPR002347">
    <property type="entry name" value="SDR_fam"/>
</dbReference>
<dbReference type="EMBL" id="JBHUGS010000005">
    <property type="protein sequence ID" value="MFD1952594.1"/>
    <property type="molecule type" value="Genomic_DNA"/>
</dbReference>
<dbReference type="NCBIfam" id="NF004824">
    <property type="entry name" value="PRK06180.1"/>
    <property type="match status" value="1"/>
</dbReference>
<dbReference type="Gene3D" id="3.40.50.720">
    <property type="entry name" value="NAD(P)-binding Rossmann-like Domain"/>
    <property type="match status" value="1"/>
</dbReference>
<reference evidence="5" key="1">
    <citation type="journal article" date="2019" name="Int. J. Syst. Evol. Microbiol.">
        <title>The Global Catalogue of Microorganisms (GCM) 10K type strain sequencing project: providing services to taxonomists for standard genome sequencing and annotation.</title>
        <authorList>
            <consortium name="The Broad Institute Genomics Platform"/>
            <consortium name="The Broad Institute Genome Sequencing Center for Infectious Disease"/>
            <person name="Wu L."/>
            <person name="Ma J."/>
        </authorList>
    </citation>
    <scope>NUCLEOTIDE SEQUENCE [LARGE SCALE GENOMIC DNA]</scope>
    <source>
        <strain evidence="5">CGMCC 1.12702</strain>
    </source>
</reference>
<evidence type="ECO:0000313" key="4">
    <source>
        <dbReference type="EMBL" id="MFD1952594.1"/>
    </source>
</evidence>
<dbReference type="InterPro" id="IPR051911">
    <property type="entry name" value="SDR_oxidoreductase"/>
</dbReference>
<dbReference type="Proteomes" id="UP001597400">
    <property type="component" value="Unassembled WGS sequence"/>
</dbReference>
<dbReference type="CDD" id="cd05374">
    <property type="entry name" value="17beta-HSD-like_SDR_c"/>
    <property type="match status" value="1"/>
</dbReference>
<evidence type="ECO:0000256" key="1">
    <source>
        <dbReference type="ARBA" id="ARBA00006484"/>
    </source>
</evidence>
<evidence type="ECO:0000313" key="5">
    <source>
        <dbReference type="Proteomes" id="UP001597400"/>
    </source>
</evidence>
<dbReference type="PRINTS" id="PR00081">
    <property type="entry name" value="GDHRDH"/>
</dbReference>
<keyword evidence="2" id="KW-0560">Oxidoreductase</keyword>
<name>A0ABW4U4R8_9SPHN</name>
<dbReference type="PROSITE" id="PS00061">
    <property type="entry name" value="ADH_SHORT"/>
    <property type="match status" value="1"/>
</dbReference>
<dbReference type="Pfam" id="PF00106">
    <property type="entry name" value="adh_short"/>
    <property type="match status" value="1"/>
</dbReference>